<dbReference type="EMBL" id="JAANXN010000003">
    <property type="protein sequence ID" value="MDF8370704.1"/>
    <property type="molecule type" value="Genomic_DNA"/>
</dbReference>
<keyword evidence="3" id="KW-0472">Membrane</keyword>
<evidence type="ECO:0000256" key="1">
    <source>
        <dbReference type="ARBA" id="ARBA00022692"/>
    </source>
</evidence>
<evidence type="ECO:0000256" key="2">
    <source>
        <dbReference type="ARBA" id="ARBA00022989"/>
    </source>
</evidence>
<feature type="transmembrane region" description="Helical" evidence="3">
    <location>
        <begin position="12"/>
        <end position="30"/>
    </location>
</feature>
<feature type="transmembrane region" description="Helical" evidence="3">
    <location>
        <begin position="80"/>
        <end position="103"/>
    </location>
</feature>
<dbReference type="InterPro" id="IPR009825">
    <property type="entry name" value="ECF_substrate-spec-like"/>
</dbReference>
<dbReference type="Proteomes" id="UP001215461">
    <property type="component" value="Unassembled WGS sequence"/>
</dbReference>
<reference evidence="4 5" key="1">
    <citation type="submission" date="2020-03" db="EMBL/GenBank/DDBJ databases">
        <title>Comparative genomics of Weissella paramesenteroides.</title>
        <authorList>
            <person name="Kant R."/>
            <person name="Takala T."/>
            <person name="Saris P."/>
        </authorList>
    </citation>
    <scope>NUCLEOTIDE SEQUENCE [LARGE SCALE GENOMIC DNA]</scope>
    <source>
        <strain evidence="4 5">SJ27-4</strain>
    </source>
</reference>
<dbReference type="AlphaFoldDB" id="A0ABD4XHB7"/>
<evidence type="ECO:0000313" key="4">
    <source>
        <dbReference type="EMBL" id="MDF8370704.1"/>
    </source>
</evidence>
<proteinExistence type="predicted"/>
<gene>
    <name evidence="4" type="ORF">G9403_03375</name>
</gene>
<dbReference type="RefSeq" id="WP_277362064.1">
    <property type="nucleotide sequence ID" value="NZ_JAANXN010000003.1"/>
</dbReference>
<sequence length="181" mass="19885">MMKHNVIASHKVIGTIISIIVFIILFKYLAVQIGDTKDNATLAPAWLSLVTAIFGPVSGAVTAFIGHATSDMLTNSATSTVWWTWTIADSLFGLFIGLITRRLAIFIGKLTTRKLVLFNIWQLVANVVAWLIIAPLGDHWVYNLSLLESTKEGGLIVVVNFLAIAIVGTILFKIYQHYAVD</sequence>
<evidence type="ECO:0000256" key="3">
    <source>
        <dbReference type="SAM" id="Phobius"/>
    </source>
</evidence>
<dbReference type="Pfam" id="PF07155">
    <property type="entry name" value="ECF-ribofla_trS"/>
    <property type="match status" value="1"/>
</dbReference>
<protein>
    <submittedName>
        <fullName evidence="4">ECF-type riboflavin transporter substrate-binding protein</fullName>
    </submittedName>
</protein>
<comment type="caution">
    <text evidence="4">The sequence shown here is derived from an EMBL/GenBank/DDBJ whole genome shotgun (WGS) entry which is preliminary data.</text>
</comment>
<evidence type="ECO:0000313" key="5">
    <source>
        <dbReference type="Proteomes" id="UP001215461"/>
    </source>
</evidence>
<feature type="transmembrane region" description="Helical" evidence="3">
    <location>
        <begin position="115"/>
        <end position="133"/>
    </location>
</feature>
<feature type="transmembrane region" description="Helical" evidence="3">
    <location>
        <begin position="153"/>
        <end position="175"/>
    </location>
</feature>
<accession>A0ABD4XHB7</accession>
<keyword evidence="2 3" id="KW-1133">Transmembrane helix</keyword>
<name>A0ABD4XHB7_WEIPA</name>
<organism evidence="4 5">
    <name type="scientific">Weissella paramesenteroides</name>
    <name type="common">Leuconostoc paramesenteroides</name>
    <dbReference type="NCBI Taxonomy" id="1249"/>
    <lineage>
        <taxon>Bacteria</taxon>
        <taxon>Bacillati</taxon>
        <taxon>Bacillota</taxon>
        <taxon>Bacilli</taxon>
        <taxon>Lactobacillales</taxon>
        <taxon>Lactobacillaceae</taxon>
        <taxon>Weissella</taxon>
    </lineage>
</organism>
<dbReference type="PANTHER" id="PTHR37815:SF3">
    <property type="entry name" value="UPF0397 PROTEIN SPR0429"/>
    <property type="match status" value="1"/>
</dbReference>
<keyword evidence="1 3" id="KW-0812">Transmembrane</keyword>
<dbReference type="Gene3D" id="1.10.1760.20">
    <property type="match status" value="1"/>
</dbReference>
<feature type="transmembrane region" description="Helical" evidence="3">
    <location>
        <begin position="42"/>
        <end position="68"/>
    </location>
</feature>
<dbReference type="PANTHER" id="PTHR37815">
    <property type="entry name" value="UPF0397 PROTEIN BC_2624-RELATED"/>
    <property type="match status" value="1"/>
</dbReference>
<dbReference type="NCBIfam" id="NF010182">
    <property type="entry name" value="PRK13661.1"/>
    <property type="match status" value="1"/>
</dbReference>